<sequence length="29" mass="3213">METLGPIVEVKKADLKNCPFTPDGRPRSI</sequence>
<feature type="non-terminal residue" evidence="1">
    <location>
        <position position="1"/>
    </location>
</feature>
<accession>A0A382FQ95</accession>
<dbReference type="AlphaFoldDB" id="A0A382FQ95"/>
<proteinExistence type="predicted"/>
<feature type="non-terminal residue" evidence="1">
    <location>
        <position position="29"/>
    </location>
</feature>
<name>A0A382FQ95_9ZZZZ</name>
<reference evidence="1" key="1">
    <citation type="submission" date="2018-05" db="EMBL/GenBank/DDBJ databases">
        <authorList>
            <person name="Lanie J.A."/>
            <person name="Ng W.-L."/>
            <person name="Kazmierczak K.M."/>
            <person name="Andrzejewski T.M."/>
            <person name="Davidsen T.M."/>
            <person name="Wayne K.J."/>
            <person name="Tettelin H."/>
            <person name="Glass J.I."/>
            <person name="Rusch D."/>
            <person name="Podicherti R."/>
            <person name="Tsui H.-C.T."/>
            <person name="Winkler M.E."/>
        </authorList>
    </citation>
    <scope>NUCLEOTIDE SEQUENCE</scope>
</reference>
<protein>
    <submittedName>
        <fullName evidence="1">Uncharacterized protein</fullName>
    </submittedName>
</protein>
<dbReference type="EMBL" id="UINC01051069">
    <property type="protein sequence ID" value="SVB64782.1"/>
    <property type="molecule type" value="Genomic_DNA"/>
</dbReference>
<evidence type="ECO:0000313" key="1">
    <source>
        <dbReference type="EMBL" id="SVB64782.1"/>
    </source>
</evidence>
<gene>
    <name evidence="1" type="ORF">METZ01_LOCUS217636</name>
</gene>
<organism evidence="1">
    <name type="scientific">marine metagenome</name>
    <dbReference type="NCBI Taxonomy" id="408172"/>
    <lineage>
        <taxon>unclassified sequences</taxon>
        <taxon>metagenomes</taxon>
        <taxon>ecological metagenomes</taxon>
    </lineage>
</organism>